<dbReference type="GO" id="GO:0005789">
    <property type="term" value="C:endoplasmic reticulum membrane"/>
    <property type="evidence" value="ECO:0007669"/>
    <property type="project" value="UniProtKB-SubCell"/>
</dbReference>
<dbReference type="Proteomes" id="UP000034805">
    <property type="component" value="Unassembled WGS sequence"/>
</dbReference>
<sequence>SVEVQGHGFWLHAFLKCRVILLSVLLTLVLFALTVGPGHFPPMMKRRHMSEGQAKLGAGQQYARAHNAEAVTRTKGGSMRSSLMGQILPIYGVGIFLYILYVLLKVSRLLDLEHSGAEPHVVIKEITSKGNNTKPDNQFPVLKSGNIKRKITDYELEQLQGKLKETEEVMEHIMSKAGHHSRRERRARRTAQEQEQKLLRQLKEIARVMREGQLVDGISPEIEAEHTHYAEDWEGYPEETYPQYSEPSSRWNCGTIIVEETDNQQPTAEEQAERMQTESQGDEEEEKAGPDQPPDEELEEEGEEPQEQPCTPEALCTDTATEEEEENPAEKEAKLCRGIKQITFSNKHEVFCYLEESSDDSDDTQEAGSVKGEDEEDDPVAVAESLRFSSEACSNHERQQDPEEEEDTEEQTEPEQTDLEDSDELLNTGDSEDECSAELAIAEELGFGSLRKRNRREP</sequence>
<dbReference type="Pfam" id="PF15361">
    <property type="entry name" value="RIC3"/>
    <property type="match status" value="1"/>
</dbReference>
<proteinExistence type="inferred from homology"/>
<evidence type="ECO:0000256" key="2">
    <source>
        <dbReference type="ARBA" id="ARBA00008538"/>
    </source>
</evidence>
<feature type="compositionally biased region" description="Acidic residues" evidence="7">
    <location>
        <begin position="402"/>
        <end position="435"/>
    </location>
</feature>
<accession>A0A0N8K0F7</accession>
<dbReference type="GO" id="GO:0045202">
    <property type="term" value="C:synapse"/>
    <property type="evidence" value="ECO:0007669"/>
    <property type="project" value="GOC"/>
</dbReference>
<feature type="compositionally biased region" description="Low complexity" evidence="7">
    <location>
        <begin position="307"/>
        <end position="319"/>
    </location>
</feature>
<evidence type="ECO:0000313" key="11">
    <source>
        <dbReference type="Proteomes" id="UP000034805"/>
    </source>
</evidence>
<name>A0A0N8K0F7_SCLFO</name>
<comment type="subcellular location">
    <subcellularLocation>
        <location evidence="1">Endoplasmic reticulum membrane</location>
    </subcellularLocation>
</comment>
<keyword evidence="3 8" id="KW-0812">Transmembrane</keyword>
<feature type="non-terminal residue" evidence="10">
    <location>
        <position position="1"/>
    </location>
</feature>
<dbReference type="GO" id="GO:0043025">
    <property type="term" value="C:neuronal cell body"/>
    <property type="evidence" value="ECO:0007669"/>
    <property type="project" value="TreeGrafter"/>
</dbReference>
<feature type="transmembrane region" description="Helical" evidence="8">
    <location>
        <begin position="83"/>
        <end position="104"/>
    </location>
</feature>
<evidence type="ECO:0000256" key="4">
    <source>
        <dbReference type="ARBA" id="ARBA00022824"/>
    </source>
</evidence>
<dbReference type="InterPro" id="IPR026160">
    <property type="entry name" value="Ric3"/>
</dbReference>
<feature type="domain" description="Resistance to inhibitors of cholinesterase protein 3 N-terminal" evidence="9">
    <location>
        <begin position="35"/>
        <end position="175"/>
    </location>
</feature>
<evidence type="ECO:0000256" key="5">
    <source>
        <dbReference type="ARBA" id="ARBA00022989"/>
    </source>
</evidence>
<evidence type="ECO:0000259" key="9">
    <source>
        <dbReference type="Pfam" id="PF15361"/>
    </source>
</evidence>
<evidence type="ECO:0000256" key="1">
    <source>
        <dbReference type="ARBA" id="ARBA00004586"/>
    </source>
</evidence>
<evidence type="ECO:0000256" key="8">
    <source>
        <dbReference type="SAM" id="Phobius"/>
    </source>
</evidence>
<keyword evidence="5 8" id="KW-1133">Transmembrane helix</keyword>
<dbReference type="GO" id="GO:0043005">
    <property type="term" value="C:neuron projection"/>
    <property type="evidence" value="ECO:0007669"/>
    <property type="project" value="TreeGrafter"/>
</dbReference>
<keyword evidence="4" id="KW-0256">Endoplasmic reticulum</keyword>
<feature type="region of interest" description="Disordered" evidence="7">
    <location>
        <begin position="262"/>
        <end position="332"/>
    </location>
</feature>
<feature type="compositionally biased region" description="Acidic residues" evidence="7">
    <location>
        <begin position="356"/>
        <end position="365"/>
    </location>
</feature>
<feature type="transmembrane region" description="Helical" evidence="8">
    <location>
        <begin position="20"/>
        <end position="40"/>
    </location>
</feature>
<feature type="compositionally biased region" description="Basic residues" evidence="7">
    <location>
        <begin position="177"/>
        <end position="189"/>
    </location>
</feature>
<comment type="similarity">
    <text evidence="2">Belongs to the ric-3 family.</text>
</comment>
<dbReference type="GO" id="GO:0007271">
    <property type="term" value="P:synaptic transmission, cholinergic"/>
    <property type="evidence" value="ECO:0007669"/>
    <property type="project" value="TreeGrafter"/>
</dbReference>
<reference evidence="10 11" key="1">
    <citation type="submission" date="2015-08" db="EMBL/GenBank/DDBJ databases">
        <title>The genome of the Asian arowana (Scleropages formosus).</title>
        <authorList>
            <person name="Tan M.H."/>
            <person name="Gan H.M."/>
            <person name="Croft L.J."/>
            <person name="Austin C.M."/>
        </authorList>
    </citation>
    <scope>NUCLEOTIDE SEQUENCE [LARGE SCALE GENOMIC DNA]</scope>
    <source>
        <strain evidence="10">Aro1</strain>
    </source>
</reference>
<dbReference type="GO" id="GO:0034394">
    <property type="term" value="P:protein localization to cell surface"/>
    <property type="evidence" value="ECO:0007669"/>
    <property type="project" value="TreeGrafter"/>
</dbReference>
<dbReference type="PANTHER" id="PTHR21723:SF3">
    <property type="entry name" value="PROTEIN RIC-3"/>
    <property type="match status" value="1"/>
</dbReference>
<feature type="compositionally biased region" description="Acidic residues" evidence="7">
    <location>
        <begin position="293"/>
        <end position="306"/>
    </location>
</feature>
<evidence type="ECO:0000313" key="10">
    <source>
        <dbReference type="EMBL" id="KPP72009.1"/>
    </source>
</evidence>
<dbReference type="AlphaFoldDB" id="A0A0N8K0F7"/>
<feature type="region of interest" description="Disordered" evidence="7">
    <location>
        <begin position="174"/>
        <end position="194"/>
    </location>
</feature>
<feature type="region of interest" description="Disordered" evidence="7">
    <location>
        <begin position="355"/>
        <end position="435"/>
    </location>
</feature>
<evidence type="ECO:0000256" key="7">
    <source>
        <dbReference type="SAM" id="MobiDB-lite"/>
    </source>
</evidence>
<dbReference type="STRING" id="113540.ENSSFOP00015048849"/>
<keyword evidence="6 8" id="KW-0472">Membrane</keyword>
<evidence type="ECO:0000256" key="6">
    <source>
        <dbReference type="ARBA" id="ARBA00023136"/>
    </source>
</evidence>
<protein>
    <submittedName>
        <fullName evidence="10">Protein RIC-3-like</fullName>
    </submittedName>
</protein>
<comment type="caution">
    <text evidence="10">The sequence shown here is derived from an EMBL/GenBank/DDBJ whole genome shotgun (WGS) entry which is preliminary data.</text>
</comment>
<gene>
    <name evidence="10" type="ORF">Z043_109032</name>
</gene>
<dbReference type="EMBL" id="JARO02002742">
    <property type="protein sequence ID" value="KPP72009.1"/>
    <property type="molecule type" value="Genomic_DNA"/>
</dbReference>
<evidence type="ECO:0000256" key="3">
    <source>
        <dbReference type="ARBA" id="ARBA00022692"/>
    </source>
</evidence>
<organism evidence="10 11">
    <name type="scientific">Scleropages formosus</name>
    <name type="common">Asian bonytongue</name>
    <name type="synonym">Osteoglossum formosum</name>
    <dbReference type="NCBI Taxonomy" id="113540"/>
    <lineage>
        <taxon>Eukaryota</taxon>
        <taxon>Metazoa</taxon>
        <taxon>Chordata</taxon>
        <taxon>Craniata</taxon>
        <taxon>Vertebrata</taxon>
        <taxon>Euteleostomi</taxon>
        <taxon>Actinopterygii</taxon>
        <taxon>Neopterygii</taxon>
        <taxon>Teleostei</taxon>
        <taxon>Osteoglossocephala</taxon>
        <taxon>Osteoglossomorpha</taxon>
        <taxon>Osteoglossiformes</taxon>
        <taxon>Osteoglossidae</taxon>
        <taxon>Scleropages</taxon>
    </lineage>
</organism>
<dbReference type="PANTHER" id="PTHR21723">
    <property type="entry name" value="RESISTANCE TO INHIBITORS OF CHOLINESTERASE PROTEIN 3 RIC3"/>
    <property type="match status" value="1"/>
</dbReference>
<dbReference type="InterPro" id="IPR032763">
    <property type="entry name" value="RIC3_N"/>
</dbReference>